<feature type="compositionally biased region" description="Basic and acidic residues" evidence="5">
    <location>
        <begin position="287"/>
        <end position="299"/>
    </location>
</feature>
<organism evidence="8 9">
    <name type="scientific">Amphibalanus amphitrite</name>
    <name type="common">Striped barnacle</name>
    <name type="synonym">Balanus amphitrite</name>
    <dbReference type="NCBI Taxonomy" id="1232801"/>
    <lineage>
        <taxon>Eukaryota</taxon>
        <taxon>Metazoa</taxon>
        <taxon>Ecdysozoa</taxon>
        <taxon>Arthropoda</taxon>
        <taxon>Crustacea</taxon>
        <taxon>Multicrustacea</taxon>
        <taxon>Cirripedia</taxon>
        <taxon>Thoracica</taxon>
        <taxon>Thoracicalcarea</taxon>
        <taxon>Balanomorpha</taxon>
        <taxon>Balanoidea</taxon>
        <taxon>Balanidae</taxon>
        <taxon>Amphibalaninae</taxon>
        <taxon>Amphibalanus</taxon>
    </lineage>
</organism>
<feature type="region of interest" description="Disordered" evidence="5">
    <location>
        <begin position="1"/>
        <end position="121"/>
    </location>
</feature>
<feature type="domain" description="C3H1-type" evidence="7">
    <location>
        <begin position="158"/>
        <end position="180"/>
    </location>
</feature>
<dbReference type="InterPro" id="IPR001841">
    <property type="entry name" value="Znf_RING"/>
</dbReference>
<evidence type="ECO:0000259" key="6">
    <source>
        <dbReference type="PROSITE" id="PS50089"/>
    </source>
</evidence>
<dbReference type="Proteomes" id="UP000440578">
    <property type="component" value="Unassembled WGS sequence"/>
</dbReference>
<dbReference type="InterPro" id="IPR057602">
    <property type="entry name" value="Zfn-CCCH_PARP12"/>
</dbReference>
<keyword evidence="3 4" id="KW-0862">Zinc</keyword>
<reference evidence="8 9" key="1">
    <citation type="submission" date="2019-07" db="EMBL/GenBank/DDBJ databases">
        <title>Draft genome assembly of a fouling barnacle, Amphibalanus amphitrite (Darwin, 1854): The first reference genome for Thecostraca.</title>
        <authorList>
            <person name="Kim W."/>
        </authorList>
    </citation>
    <scope>NUCLEOTIDE SEQUENCE [LARGE SCALE GENOMIC DNA]</scope>
    <source>
        <strain evidence="8">SNU_AA5</strain>
        <tissue evidence="8">Soma without cirri and trophi</tissue>
    </source>
</reference>
<dbReference type="InterPro" id="IPR051438">
    <property type="entry name" value="RNF_E3_ubiq-protein_ligase"/>
</dbReference>
<keyword evidence="9" id="KW-1185">Reference proteome</keyword>
<evidence type="ECO:0000256" key="4">
    <source>
        <dbReference type="PROSITE-ProRule" id="PRU00723"/>
    </source>
</evidence>
<dbReference type="PROSITE" id="PS50103">
    <property type="entry name" value="ZF_C3H1"/>
    <property type="match status" value="1"/>
</dbReference>
<feature type="region of interest" description="Disordered" evidence="5">
    <location>
        <begin position="281"/>
        <end position="325"/>
    </location>
</feature>
<protein>
    <submittedName>
        <fullName evidence="8">E3 ubiquitin-protein ligase rnf8</fullName>
    </submittedName>
</protein>
<dbReference type="InterPro" id="IPR027370">
    <property type="entry name" value="Znf-RING_euk"/>
</dbReference>
<keyword evidence="1 4" id="KW-0479">Metal-binding</keyword>
<evidence type="ECO:0000259" key="7">
    <source>
        <dbReference type="PROSITE" id="PS50103"/>
    </source>
</evidence>
<accession>A0A6A4VUK5</accession>
<dbReference type="PANTHER" id="PTHR46016:SF1">
    <property type="entry name" value="RING-TYPE DOMAIN-CONTAINING PROTEIN"/>
    <property type="match status" value="1"/>
</dbReference>
<feature type="compositionally biased region" description="Basic and acidic residues" evidence="5">
    <location>
        <begin position="51"/>
        <end position="65"/>
    </location>
</feature>
<evidence type="ECO:0000313" key="8">
    <source>
        <dbReference type="EMBL" id="KAF0299727.1"/>
    </source>
</evidence>
<sequence>MGSRLSSRRSGGPARPTEPGSSSPGDMACDPVSGWEESCKKHGYRPSGPRQDTKRSAAEKQRGAGDKQLYVGHKQLYAAERQRSAEDKQRSAADKQQLAGEQVRSGRAQPAQKVSAPCEGAGERARAVPPLRLSLPGVCRGYSSREGCEEADCRGLHVCRQFLANICNYGADCRYSHSLTTVHNQDICRLFSMDTMQENVLLLQIRRAFSDSKQLTEAFFVQNLTRQFVLDGCRRADCRMGHDLRTAHNRDVLRRHRLGDAGEGRVLAILRQKEADLRASQLKRKAAKGDGDVKKECPHKPGVSGAEQAGAGPARAGPPSSGGGDLSEELRCPVCLELFRRATTLGCGHTFCAGCLAETRDRGADRCPLCAAPICSTIRSVALDGVVRSVAAQQ</sequence>
<dbReference type="Gene3D" id="3.30.40.10">
    <property type="entry name" value="Zinc/RING finger domain, C3HC4 (zinc finger)"/>
    <property type="match status" value="1"/>
</dbReference>
<dbReference type="GO" id="GO:0061630">
    <property type="term" value="F:ubiquitin protein ligase activity"/>
    <property type="evidence" value="ECO:0007669"/>
    <property type="project" value="TreeGrafter"/>
</dbReference>
<dbReference type="Pfam" id="PF13445">
    <property type="entry name" value="zf-RING_UBOX"/>
    <property type="match status" value="1"/>
</dbReference>
<dbReference type="InterPro" id="IPR000571">
    <property type="entry name" value="Znf_CCCH"/>
</dbReference>
<dbReference type="InterPro" id="IPR013083">
    <property type="entry name" value="Znf_RING/FYVE/PHD"/>
</dbReference>
<dbReference type="PANTHER" id="PTHR46016">
    <property type="entry name" value="ZINC FINGER, RING/FYVE/PHD-TYPE"/>
    <property type="match status" value="1"/>
</dbReference>
<dbReference type="SMART" id="SM00356">
    <property type="entry name" value="ZnF_C3H1"/>
    <property type="match status" value="1"/>
</dbReference>
<feature type="compositionally biased region" description="Low complexity" evidence="5">
    <location>
        <begin position="305"/>
        <end position="319"/>
    </location>
</feature>
<dbReference type="PROSITE" id="PS00518">
    <property type="entry name" value="ZF_RING_1"/>
    <property type="match status" value="1"/>
</dbReference>
<dbReference type="GO" id="GO:0008270">
    <property type="term" value="F:zinc ion binding"/>
    <property type="evidence" value="ECO:0007669"/>
    <property type="project" value="UniProtKB-KW"/>
</dbReference>
<feature type="domain" description="RING-type" evidence="6">
    <location>
        <begin position="332"/>
        <end position="370"/>
    </location>
</feature>
<evidence type="ECO:0000256" key="1">
    <source>
        <dbReference type="ARBA" id="ARBA00022723"/>
    </source>
</evidence>
<evidence type="ECO:0000256" key="5">
    <source>
        <dbReference type="SAM" id="MobiDB-lite"/>
    </source>
</evidence>
<dbReference type="Pfam" id="PF25261">
    <property type="entry name" value="zf-CCCH_PARP12"/>
    <property type="match status" value="1"/>
</dbReference>
<dbReference type="Gene3D" id="4.10.1000.10">
    <property type="entry name" value="Zinc finger, CCCH-type"/>
    <property type="match status" value="1"/>
</dbReference>
<proteinExistence type="predicted"/>
<feature type="compositionally biased region" description="Basic and acidic residues" evidence="5">
    <location>
        <begin position="80"/>
        <end position="93"/>
    </location>
</feature>
<keyword evidence="2 4" id="KW-0863">Zinc-finger</keyword>
<feature type="compositionally biased region" description="Low complexity" evidence="5">
    <location>
        <begin position="1"/>
        <end position="12"/>
    </location>
</feature>
<dbReference type="PROSITE" id="PS50089">
    <property type="entry name" value="ZF_RING_2"/>
    <property type="match status" value="1"/>
</dbReference>
<name>A0A6A4VUK5_AMPAM</name>
<dbReference type="SMART" id="SM00184">
    <property type="entry name" value="RING"/>
    <property type="match status" value="1"/>
</dbReference>
<evidence type="ECO:0000256" key="2">
    <source>
        <dbReference type="ARBA" id="ARBA00022771"/>
    </source>
</evidence>
<comment type="caution">
    <text evidence="8">The sequence shown here is derived from an EMBL/GenBank/DDBJ whole genome shotgun (WGS) entry which is preliminary data.</text>
</comment>
<feature type="zinc finger region" description="C3H1-type" evidence="4">
    <location>
        <begin position="158"/>
        <end position="180"/>
    </location>
</feature>
<dbReference type="GO" id="GO:0000209">
    <property type="term" value="P:protein polyubiquitination"/>
    <property type="evidence" value="ECO:0007669"/>
    <property type="project" value="TreeGrafter"/>
</dbReference>
<evidence type="ECO:0000256" key="3">
    <source>
        <dbReference type="ARBA" id="ARBA00022833"/>
    </source>
</evidence>
<dbReference type="InterPro" id="IPR017907">
    <property type="entry name" value="Znf_RING_CS"/>
</dbReference>
<dbReference type="SUPFAM" id="SSF57850">
    <property type="entry name" value="RING/U-box"/>
    <property type="match status" value="1"/>
</dbReference>
<gene>
    <name evidence="8" type="primary">rnf8_5</name>
    <name evidence="8" type="ORF">FJT64_003424</name>
</gene>
<dbReference type="EMBL" id="VIIS01001337">
    <property type="protein sequence ID" value="KAF0299727.1"/>
    <property type="molecule type" value="Genomic_DNA"/>
</dbReference>
<dbReference type="GO" id="GO:0006511">
    <property type="term" value="P:ubiquitin-dependent protein catabolic process"/>
    <property type="evidence" value="ECO:0007669"/>
    <property type="project" value="TreeGrafter"/>
</dbReference>
<dbReference type="AlphaFoldDB" id="A0A6A4VUK5"/>
<evidence type="ECO:0000313" key="9">
    <source>
        <dbReference type="Proteomes" id="UP000440578"/>
    </source>
</evidence>
<dbReference type="OrthoDB" id="6353679at2759"/>